<accession>A0ABX2H3V8</accession>
<name>A0ABX2H3V8_9FIRM</name>
<feature type="domain" description="DUF2399" evidence="1">
    <location>
        <begin position="281"/>
        <end position="431"/>
    </location>
</feature>
<dbReference type="Proteomes" id="UP001644719">
    <property type="component" value="Unassembled WGS sequence"/>
</dbReference>
<comment type="caution">
    <text evidence="3">The sequence shown here is derived from an EMBL/GenBank/DDBJ whole genome shotgun (WGS) entry which is preliminary data.</text>
</comment>
<dbReference type="CDD" id="cd00188">
    <property type="entry name" value="TOPRIM"/>
    <property type="match status" value="1"/>
</dbReference>
<gene>
    <name evidence="3" type="ORF">G5B17_05305</name>
</gene>
<protein>
    <submittedName>
        <fullName evidence="3">DUF2399 domain-containing protein</fullName>
    </submittedName>
</protein>
<keyword evidence="4" id="KW-1185">Reference proteome</keyword>
<sequence>MDRQKEYKSENKMKDCLAYFHLSPVWEKVLKGFREKYISYGRFGGKVILKNLKPTDIEELEGFFGKSFHSQKSVTVSAEKFRQALETSRYKEITPECLLENFFEEPLLGRQEQKSLREQEKERIWDIFQRDYEETPVETALESLRSIVKDNGSQELAKWDKMLRLGAEIYNNLPYRSTKMYLAVFAAMRTGNPHAFDIGTADGNFLYQIIQMDLEIRRITVETSAIFPAYKRQKSYLLAGIMLDDVSNYTMLYQVQAVKKDGNYHKGMAGFAKEQHIVQVPLAVLTEWDALYCPQNEIYIVENPSVFAMLCGKEETDHKEKAYMCMNGQPRLAGLMALDLLAKSETRIYYAGDLDPEGVLIAQKLSQYYKGEFYYWHMEAADYERCRSKEVISPKRLKILERITDERLKPVAALIGKYRTAGYQEMLAEDML</sequence>
<dbReference type="SUPFAM" id="SSF56726">
    <property type="entry name" value="DNA topoisomerase IV, alpha subunit"/>
    <property type="match status" value="1"/>
</dbReference>
<dbReference type="InterPro" id="IPR024465">
    <property type="entry name" value="DUF2399"/>
</dbReference>
<dbReference type="RefSeq" id="WP_173769517.1">
    <property type="nucleotide sequence ID" value="NZ_JAAITS010000011.1"/>
</dbReference>
<dbReference type="InterPro" id="IPR036078">
    <property type="entry name" value="Spo11/TopoVI_A_sf"/>
</dbReference>
<evidence type="ECO:0000313" key="4">
    <source>
        <dbReference type="Proteomes" id="UP001644719"/>
    </source>
</evidence>
<evidence type="ECO:0000313" key="3">
    <source>
        <dbReference type="EMBL" id="NSG84857.1"/>
    </source>
</evidence>
<evidence type="ECO:0000259" key="2">
    <source>
        <dbReference type="Pfam" id="PF11796"/>
    </source>
</evidence>
<dbReference type="EMBL" id="JAAITS010000011">
    <property type="protein sequence ID" value="NSG84857.1"/>
    <property type="molecule type" value="Genomic_DNA"/>
</dbReference>
<dbReference type="InterPro" id="IPR024466">
    <property type="entry name" value="CHP02679_N"/>
</dbReference>
<dbReference type="Pfam" id="PF09664">
    <property type="entry name" value="DUF2399"/>
    <property type="match status" value="1"/>
</dbReference>
<proteinExistence type="predicted"/>
<dbReference type="Pfam" id="PF11796">
    <property type="entry name" value="DUF3323"/>
    <property type="match status" value="1"/>
</dbReference>
<reference evidence="3 4" key="1">
    <citation type="journal article" date="2020" name="Cell Host Microbe">
        <title>Functional and Genomic Variation between Human-Derived Isolates of Lachnospiraceae Reveals Inter- and Intra-Species Diversity.</title>
        <authorList>
            <person name="Sorbara M.T."/>
            <person name="Littmann E.R."/>
            <person name="Fontana E."/>
            <person name="Moody T.U."/>
            <person name="Kohout C.E."/>
            <person name="Gjonbalaj M."/>
            <person name="Eaton V."/>
            <person name="Seok R."/>
            <person name="Leiner I.M."/>
            <person name="Pamer E.G."/>
        </authorList>
    </citation>
    <scope>NUCLEOTIDE SEQUENCE [LARGE SCALE GENOMIC DNA]</scope>
    <source>
        <strain evidence="3 4">MSK.17.74</strain>
    </source>
</reference>
<evidence type="ECO:0000259" key="1">
    <source>
        <dbReference type="Pfam" id="PF09664"/>
    </source>
</evidence>
<feature type="domain" description="Conserved hypothetical protein CHP02679 N terminus" evidence="2">
    <location>
        <begin position="44"/>
        <end position="255"/>
    </location>
</feature>
<organism evidence="3 4">
    <name type="scientific">Blautia faecis</name>
    <dbReference type="NCBI Taxonomy" id="871665"/>
    <lineage>
        <taxon>Bacteria</taxon>
        <taxon>Bacillati</taxon>
        <taxon>Bacillota</taxon>
        <taxon>Clostridia</taxon>
        <taxon>Lachnospirales</taxon>
        <taxon>Lachnospiraceae</taxon>
        <taxon>Blautia</taxon>
    </lineage>
</organism>